<evidence type="ECO:0000256" key="7">
    <source>
        <dbReference type="ARBA" id="ARBA00022764"/>
    </source>
</evidence>
<dbReference type="NCBIfam" id="TIGR01553">
    <property type="entry name" value="formate-DH-alph"/>
    <property type="match status" value="1"/>
</dbReference>
<dbReference type="SUPFAM" id="SSF53706">
    <property type="entry name" value="Formate dehydrogenase/DMSO reductase, domains 1-3"/>
    <property type="match status" value="1"/>
</dbReference>
<dbReference type="CDD" id="cd02752">
    <property type="entry name" value="MopB_Formate-Dh-Na-like"/>
    <property type="match status" value="1"/>
</dbReference>
<dbReference type="GO" id="GO:0042597">
    <property type="term" value="C:periplasmic space"/>
    <property type="evidence" value="ECO:0007669"/>
    <property type="project" value="UniProtKB-SubCell"/>
</dbReference>
<dbReference type="GO" id="GO:0047111">
    <property type="term" value="F:formate dehydrogenase (cytochrome-c-553) activity"/>
    <property type="evidence" value="ECO:0007669"/>
    <property type="project" value="InterPro"/>
</dbReference>
<dbReference type="KEGG" id="taci:TDSAC_1115"/>
<keyword evidence="10" id="KW-0408">Iron</keyword>
<keyword evidence="7" id="KW-0574">Periplasm</keyword>
<dbReference type="Gene3D" id="3.40.50.740">
    <property type="match status" value="1"/>
</dbReference>
<sequence>MDKFNRRDFLKFSFASAAMMVFDGNVAVPKVAYASIPFKLKDTKVTNSVCIYCGVGCGLLVYSKGSKVVNVEGDPDNPNSEGGLCAKGSTCFSVYDSPLRLKKPMYRAPGSDKWEEKSWDWAISELVKRIKKTRDSSFIKTSNGVTVNRTEGLAMLGGASHGTDECYLFSKFARALGIVYLEHQARICHSSTVTALGPSFGRGAMTNSLIDVKNSDVIMICGGNPAENHPGSARYINICKERGGKVISVDPRFTRTSALSNIYAQIRPGTDIAFFGGLINYIIQNNKYQETYVKHYTNASYLLKPEYNFKDGYFSGWNMMSKTYNYESWAYQTGPDNKPLRDMTLQDPNCVFQKMKLHYSRYTPEVVEKVTGIKKETFLEIAKLYSSTGAPDKSGTLMYAMGLTQHTIGTQNIRAFCIIQLLLGNIGMAGGGVNAMRGETNVQGSTDMALLYNSWPGYLAAPNEKLHPNFKEYLKKITLPDCYWSNAPKFAVSMLKAWFGDAATKENDFGYDWLPKWSKPASWMYIWDNLYKNEGIKGMMIWGQNPLVSSPLGDKTGKALENLEWLMVADLFETETANFWKRPGVAPKDIKTEVFMLPVSSFVEKDGSATNTSRWLQMRYKAIEPMYESKEDMVILNKLVIGLKKQFKDDPSTPSPEGILNLTWGYGGDKYDIDSVLKEINGFEVATKKQLVSFAALKDDGSTACGCWIYSGVYPPTRNLAARRKPEKEGIGLNSEWAWSWPVNRRILYNRASCDLEGKPWNSKLTVIKWDAAQGKWTGPDVPDFLPTKAPNSPGGDAPFIMIPEGGGRLFVPSGLVKDGPFPEHYEPIEAPVKNLLSPVQNNPVAIIFKSDVDKYAPLNDPRYPHICTTYRLTEHYQSGSITRKIPILVEEMPQVFAEIDPELAKKLGIKNGDKVELESIRGKVKAQACVTSRLQPVIIDGKKFHIVGIPWHWGFVGIDPDSGKNESFSANLMTENVGDPTSEIQESKALMINLRRA</sequence>
<evidence type="ECO:0000256" key="4">
    <source>
        <dbReference type="ARBA" id="ARBA00022485"/>
    </source>
</evidence>
<comment type="subcellular location">
    <subcellularLocation>
        <location evidence="2">Periplasm</location>
    </subcellularLocation>
</comment>
<evidence type="ECO:0000313" key="14">
    <source>
        <dbReference type="Proteomes" id="UP000244792"/>
    </source>
</evidence>
<comment type="cofactor">
    <cofactor evidence="1">
        <name>[4Fe-4S] cluster</name>
        <dbReference type="ChEBI" id="CHEBI:49883"/>
    </cofactor>
</comment>
<dbReference type="CDD" id="cd02792">
    <property type="entry name" value="MopB_CT_Formate-Dh-Na-like"/>
    <property type="match status" value="1"/>
</dbReference>
<dbReference type="InterPro" id="IPR006657">
    <property type="entry name" value="MoPterin_dinucl-bd_dom"/>
</dbReference>
<proteinExistence type="inferred from homology"/>
<reference evidence="13 14" key="1">
    <citation type="submission" date="2017-04" db="EMBL/GenBank/DDBJ databases">
        <title>Genomic insights into metabolism of Thermodesulfobium acidiphilum.</title>
        <authorList>
            <person name="Toshchakov S.V."/>
            <person name="Frolov E.N."/>
            <person name="Kublanov I.V."/>
            <person name="Samarov N.I."/>
            <person name="Novikov A."/>
            <person name="Lebedinsky A.V."/>
            <person name="Bonch-Osmolovskaya E.A."/>
            <person name="Chernyh N.A."/>
        </authorList>
    </citation>
    <scope>NUCLEOTIDE SEQUENCE [LARGE SCALE GENOMIC DNA]</scope>
    <source>
        <strain evidence="13 14">3127-1</strain>
    </source>
</reference>
<protein>
    <submittedName>
        <fullName evidence="13">Formate dehydrogenase major subunit</fullName>
    </submittedName>
</protein>
<dbReference type="Gene3D" id="2.40.40.20">
    <property type="match status" value="1"/>
</dbReference>
<keyword evidence="11" id="KW-0411">Iron-sulfur</keyword>
<keyword evidence="6" id="KW-0732">Signal</keyword>
<keyword evidence="8" id="KW-0712">Selenocysteine</keyword>
<organism evidence="13 14">
    <name type="scientific">Thermodesulfobium acidiphilum</name>
    <dbReference type="NCBI Taxonomy" id="1794699"/>
    <lineage>
        <taxon>Bacteria</taxon>
        <taxon>Pseudomonadati</taxon>
        <taxon>Thermodesulfobiota</taxon>
        <taxon>Thermodesulfobiia</taxon>
        <taxon>Thermodesulfobiales</taxon>
        <taxon>Thermodesulfobiaceae</taxon>
        <taxon>Thermodesulfobium</taxon>
    </lineage>
</organism>
<dbReference type="InterPro" id="IPR006443">
    <property type="entry name" value="Formate-DH-alph_fdnG"/>
</dbReference>
<dbReference type="Pfam" id="PF01568">
    <property type="entry name" value="Molydop_binding"/>
    <property type="match status" value="1"/>
</dbReference>
<dbReference type="FunFam" id="3.40.228.10:FF:000009">
    <property type="entry name" value="Formate dehydrogenase, alpha subunit, selenocysteine-containing"/>
    <property type="match status" value="1"/>
</dbReference>
<dbReference type="GO" id="GO:0043546">
    <property type="term" value="F:molybdopterin cofactor binding"/>
    <property type="evidence" value="ECO:0007669"/>
    <property type="project" value="InterPro"/>
</dbReference>
<dbReference type="Pfam" id="PF04879">
    <property type="entry name" value="Molybdop_Fe4S4"/>
    <property type="match status" value="1"/>
</dbReference>
<dbReference type="SMART" id="SM00926">
    <property type="entry name" value="Molybdop_Fe4S4"/>
    <property type="match status" value="1"/>
</dbReference>
<dbReference type="InterPro" id="IPR009010">
    <property type="entry name" value="Asp_de-COase-like_dom_sf"/>
</dbReference>
<comment type="similarity">
    <text evidence="3">Belongs to the prokaryotic molybdopterin-containing oxidoreductase family.</text>
</comment>
<dbReference type="InterPro" id="IPR006655">
    <property type="entry name" value="Mopterin_OxRdtase_prok_CS"/>
</dbReference>
<dbReference type="GO" id="GO:0009061">
    <property type="term" value="P:anaerobic respiration"/>
    <property type="evidence" value="ECO:0007669"/>
    <property type="project" value="TreeGrafter"/>
</dbReference>
<dbReference type="PANTHER" id="PTHR43598:SF1">
    <property type="entry name" value="FORMATE DEHYDROGENASE-O MAJOR SUBUNIT"/>
    <property type="match status" value="1"/>
</dbReference>
<dbReference type="PANTHER" id="PTHR43598">
    <property type="entry name" value="TUNGSTEN-CONTAINING FORMYLMETHANOFURAN DEHYDROGENASE 2 SUBUNIT B"/>
    <property type="match status" value="1"/>
</dbReference>
<evidence type="ECO:0000256" key="9">
    <source>
        <dbReference type="ARBA" id="ARBA00023002"/>
    </source>
</evidence>
<evidence type="ECO:0000256" key="5">
    <source>
        <dbReference type="ARBA" id="ARBA00022723"/>
    </source>
</evidence>
<evidence type="ECO:0000256" key="2">
    <source>
        <dbReference type="ARBA" id="ARBA00004418"/>
    </source>
</evidence>
<evidence type="ECO:0000313" key="13">
    <source>
        <dbReference type="EMBL" id="AWB10461.1"/>
    </source>
</evidence>
<gene>
    <name evidence="13" type="ORF">TDSAC_1115</name>
</gene>
<evidence type="ECO:0000256" key="11">
    <source>
        <dbReference type="ARBA" id="ARBA00023014"/>
    </source>
</evidence>
<feature type="domain" description="4Fe-4S Mo/W bis-MGD-type" evidence="12">
    <location>
        <begin position="43"/>
        <end position="99"/>
    </location>
</feature>
<dbReference type="PROSITE" id="PS51318">
    <property type="entry name" value="TAT"/>
    <property type="match status" value="1"/>
</dbReference>
<dbReference type="Gene3D" id="3.40.228.10">
    <property type="entry name" value="Dimethylsulfoxide Reductase, domain 2"/>
    <property type="match status" value="2"/>
</dbReference>
<dbReference type="InterPro" id="IPR006656">
    <property type="entry name" value="Mopterin_OxRdtase"/>
</dbReference>
<dbReference type="SUPFAM" id="SSF50692">
    <property type="entry name" value="ADC-like"/>
    <property type="match status" value="1"/>
</dbReference>
<keyword evidence="5" id="KW-0479">Metal-binding</keyword>
<keyword evidence="14" id="KW-1185">Reference proteome</keyword>
<name>A0A2R4W0Y0_THEAF</name>
<dbReference type="RefSeq" id="WP_108309257.1">
    <property type="nucleotide sequence ID" value="NZ_CP020921.1"/>
</dbReference>
<keyword evidence="4" id="KW-0004">4Fe-4S</keyword>
<evidence type="ECO:0000259" key="12">
    <source>
        <dbReference type="PROSITE" id="PS51669"/>
    </source>
</evidence>
<keyword evidence="9" id="KW-0560">Oxidoreductase</keyword>
<dbReference type="Pfam" id="PF00384">
    <property type="entry name" value="Molybdopterin"/>
    <property type="match status" value="1"/>
</dbReference>
<dbReference type="GO" id="GO:0051539">
    <property type="term" value="F:4 iron, 4 sulfur cluster binding"/>
    <property type="evidence" value="ECO:0007669"/>
    <property type="project" value="UniProtKB-KW"/>
</dbReference>
<evidence type="ECO:0000256" key="1">
    <source>
        <dbReference type="ARBA" id="ARBA00001966"/>
    </source>
</evidence>
<dbReference type="InterPro" id="IPR006963">
    <property type="entry name" value="Mopterin_OxRdtase_4Fe-4S_dom"/>
</dbReference>
<evidence type="ECO:0000256" key="10">
    <source>
        <dbReference type="ARBA" id="ARBA00023004"/>
    </source>
</evidence>
<dbReference type="Gene3D" id="3.30.200.210">
    <property type="match status" value="1"/>
</dbReference>
<dbReference type="Proteomes" id="UP000244792">
    <property type="component" value="Chromosome"/>
</dbReference>
<dbReference type="GO" id="GO:0008863">
    <property type="term" value="F:formate dehydrogenase (NAD+) activity"/>
    <property type="evidence" value="ECO:0007669"/>
    <property type="project" value="InterPro"/>
</dbReference>
<dbReference type="GO" id="GO:0030151">
    <property type="term" value="F:molybdenum ion binding"/>
    <property type="evidence" value="ECO:0007669"/>
    <property type="project" value="TreeGrafter"/>
</dbReference>
<accession>A0A2R4W0Y0</accession>
<dbReference type="PROSITE" id="PS00932">
    <property type="entry name" value="MOLYBDOPTERIN_PROK_3"/>
    <property type="match status" value="1"/>
</dbReference>
<dbReference type="PROSITE" id="PS51669">
    <property type="entry name" value="4FE4S_MOW_BIS_MGD"/>
    <property type="match status" value="1"/>
</dbReference>
<dbReference type="InterPro" id="IPR006311">
    <property type="entry name" value="TAT_signal"/>
</dbReference>
<dbReference type="AlphaFoldDB" id="A0A2R4W0Y0"/>
<dbReference type="GO" id="GO:0009055">
    <property type="term" value="F:electron transfer activity"/>
    <property type="evidence" value="ECO:0007669"/>
    <property type="project" value="InterPro"/>
</dbReference>
<evidence type="ECO:0000256" key="3">
    <source>
        <dbReference type="ARBA" id="ARBA00010312"/>
    </source>
</evidence>
<dbReference type="EMBL" id="CP020921">
    <property type="protein sequence ID" value="AWB10461.1"/>
    <property type="molecule type" value="Genomic_DNA"/>
</dbReference>
<evidence type="ECO:0000256" key="8">
    <source>
        <dbReference type="ARBA" id="ARBA00022933"/>
    </source>
</evidence>
<evidence type="ECO:0000256" key="6">
    <source>
        <dbReference type="ARBA" id="ARBA00022729"/>
    </source>
</evidence>
<dbReference type="OrthoDB" id="9803192at2"/>